<dbReference type="OrthoDB" id="9811198at2"/>
<feature type="transmembrane region" description="Helical" evidence="7">
    <location>
        <begin position="6"/>
        <end position="25"/>
    </location>
</feature>
<comment type="caution">
    <text evidence="9">The sequence shown here is derived from an EMBL/GenBank/DDBJ whole genome shotgun (WGS) entry which is preliminary data.</text>
</comment>
<dbReference type="InterPro" id="IPR049177">
    <property type="entry name" value="MgtC_SapB_SrpB_YhiD_N"/>
</dbReference>
<organism evidence="9 10">
    <name type="scientific">Acetivibrio ethanolgignens</name>
    <dbReference type="NCBI Taxonomy" id="290052"/>
    <lineage>
        <taxon>Bacteria</taxon>
        <taxon>Bacillati</taxon>
        <taxon>Bacillota</taxon>
        <taxon>Clostridia</taxon>
        <taxon>Eubacteriales</taxon>
        <taxon>Oscillospiraceae</taxon>
        <taxon>Acetivibrio</taxon>
    </lineage>
</organism>
<keyword evidence="5 7" id="KW-1133">Transmembrane helix</keyword>
<sequence length="223" mass="24191">MLRELNFVSIIVRVILALVIGAMLGAERGKKHSPAGFKTYMLVCLGATLVMMTNQYVFQAYHTSDPVRMGAQVISGIGFLGAGTIIVTGRQQIKGITTAAGLWVAACCGLAIGIGFYEGAVVGGIFVLVVMVALNGLDSKIKRNSKILTIYIEFGGKKSFSSFIEDLREKKIDIIDMQIINNKFTENIDISAVMNLKIPEKRKHDEVLQVLATAEGVAHVEEI</sequence>
<dbReference type="AlphaFoldDB" id="A0A0V8QFV7"/>
<feature type="domain" description="MgtC/SapB/SrpB/YhiD N-terminal" evidence="8">
    <location>
        <begin position="15"/>
        <end position="137"/>
    </location>
</feature>
<reference evidence="9 10" key="1">
    <citation type="submission" date="2015-11" db="EMBL/GenBank/DDBJ databases">
        <title>Butyribacter intestini gen. nov., sp. nov., a butyric acid-producing bacterium of the family Lachnospiraceae isolated from the human faeces.</title>
        <authorList>
            <person name="Zou Y."/>
            <person name="Xue W."/>
            <person name="Luo G."/>
            <person name="Lv M."/>
        </authorList>
    </citation>
    <scope>NUCLEOTIDE SEQUENCE [LARGE SCALE GENOMIC DNA]</scope>
    <source>
        <strain evidence="9 10">ACET-33324</strain>
    </source>
</reference>
<dbReference type="GO" id="GO:0005886">
    <property type="term" value="C:plasma membrane"/>
    <property type="evidence" value="ECO:0007669"/>
    <property type="project" value="UniProtKB-SubCell"/>
</dbReference>
<feature type="transmembrane region" description="Helical" evidence="7">
    <location>
        <begin position="37"/>
        <end position="57"/>
    </location>
</feature>
<dbReference type="PANTHER" id="PTHR33778:SF1">
    <property type="entry name" value="MAGNESIUM TRANSPORTER YHID-RELATED"/>
    <property type="match status" value="1"/>
</dbReference>
<proteinExistence type="inferred from homology"/>
<keyword evidence="10" id="KW-1185">Reference proteome</keyword>
<evidence type="ECO:0000259" key="8">
    <source>
        <dbReference type="Pfam" id="PF02308"/>
    </source>
</evidence>
<evidence type="ECO:0000313" key="10">
    <source>
        <dbReference type="Proteomes" id="UP000054874"/>
    </source>
</evidence>
<dbReference type="PRINTS" id="PR01837">
    <property type="entry name" value="MGTCSAPBPROT"/>
</dbReference>
<evidence type="ECO:0000256" key="2">
    <source>
        <dbReference type="ARBA" id="ARBA00009298"/>
    </source>
</evidence>
<evidence type="ECO:0000256" key="3">
    <source>
        <dbReference type="ARBA" id="ARBA00022475"/>
    </source>
</evidence>
<comment type="similarity">
    <text evidence="2">Belongs to the MgtC/SapB family.</text>
</comment>
<dbReference type="PANTHER" id="PTHR33778">
    <property type="entry name" value="PROTEIN MGTC"/>
    <property type="match status" value="1"/>
</dbReference>
<comment type="subcellular location">
    <subcellularLocation>
        <location evidence="1">Cell membrane</location>
        <topology evidence="1">Multi-pass membrane protein</topology>
    </subcellularLocation>
</comment>
<keyword evidence="3" id="KW-1003">Cell membrane</keyword>
<dbReference type="Proteomes" id="UP000054874">
    <property type="component" value="Unassembled WGS sequence"/>
</dbReference>
<accession>A0A0V8QFV7</accession>
<name>A0A0V8QFV7_9FIRM</name>
<evidence type="ECO:0000256" key="5">
    <source>
        <dbReference type="ARBA" id="ARBA00022989"/>
    </source>
</evidence>
<dbReference type="EMBL" id="LNAM01000153">
    <property type="protein sequence ID" value="KSV59126.1"/>
    <property type="molecule type" value="Genomic_DNA"/>
</dbReference>
<evidence type="ECO:0000256" key="4">
    <source>
        <dbReference type="ARBA" id="ARBA00022692"/>
    </source>
</evidence>
<dbReference type="STRING" id="290052.ASU35_02010"/>
<feature type="transmembrane region" description="Helical" evidence="7">
    <location>
        <begin position="69"/>
        <end position="88"/>
    </location>
</feature>
<dbReference type="InterPro" id="IPR003416">
    <property type="entry name" value="MgtC/SapB/SrpB/YhiD_fam"/>
</dbReference>
<evidence type="ECO:0000256" key="7">
    <source>
        <dbReference type="SAM" id="Phobius"/>
    </source>
</evidence>
<protein>
    <recommendedName>
        <fullName evidence="8">MgtC/SapB/SrpB/YhiD N-terminal domain-containing protein</fullName>
    </recommendedName>
</protein>
<gene>
    <name evidence="9" type="ORF">ASU35_02010</name>
</gene>
<evidence type="ECO:0000313" key="9">
    <source>
        <dbReference type="EMBL" id="KSV59126.1"/>
    </source>
</evidence>
<evidence type="ECO:0000256" key="6">
    <source>
        <dbReference type="ARBA" id="ARBA00023136"/>
    </source>
</evidence>
<dbReference type="Pfam" id="PF02308">
    <property type="entry name" value="MgtC"/>
    <property type="match status" value="1"/>
</dbReference>
<keyword evidence="4 7" id="KW-0812">Transmembrane</keyword>
<feature type="transmembrane region" description="Helical" evidence="7">
    <location>
        <begin position="95"/>
        <end position="114"/>
    </location>
</feature>
<keyword evidence="6 7" id="KW-0472">Membrane</keyword>
<evidence type="ECO:0000256" key="1">
    <source>
        <dbReference type="ARBA" id="ARBA00004651"/>
    </source>
</evidence>